<feature type="domain" description="Isochorismatase-like" evidence="8">
    <location>
        <begin position="3"/>
        <end position="166"/>
    </location>
</feature>
<evidence type="ECO:0000256" key="5">
    <source>
        <dbReference type="ARBA" id="ARBA00037900"/>
    </source>
</evidence>
<keyword evidence="4" id="KW-0378">Hydrolase</keyword>
<dbReference type="Pfam" id="PF00857">
    <property type="entry name" value="Isochorismatase"/>
    <property type="match status" value="1"/>
</dbReference>
<dbReference type="InterPro" id="IPR036380">
    <property type="entry name" value="Isochorismatase-like_sf"/>
</dbReference>
<evidence type="ECO:0000256" key="3">
    <source>
        <dbReference type="ARBA" id="ARBA00022723"/>
    </source>
</evidence>
<evidence type="ECO:0000256" key="4">
    <source>
        <dbReference type="ARBA" id="ARBA00022801"/>
    </source>
</evidence>
<keyword evidence="2" id="KW-0662">Pyridine nucleotide biosynthesis</keyword>
<evidence type="ECO:0000313" key="9">
    <source>
        <dbReference type="EMBL" id="PZP51974.1"/>
    </source>
</evidence>
<dbReference type="GO" id="GO:0008936">
    <property type="term" value="F:nicotinamidase activity"/>
    <property type="evidence" value="ECO:0007669"/>
    <property type="project" value="UniProtKB-EC"/>
</dbReference>
<comment type="similarity">
    <text evidence="1">Belongs to the isochorismatase family.</text>
</comment>
<keyword evidence="3" id="KW-0479">Metal-binding</keyword>
<dbReference type="EMBL" id="QFOI01000016">
    <property type="protein sequence ID" value="PZP51974.1"/>
    <property type="molecule type" value="Genomic_DNA"/>
</dbReference>
<dbReference type="CDD" id="cd01011">
    <property type="entry name" value="nicotinamidase"/>
    <property type="match status" value="1"/>
</dbReference>
<organism evidence="9 10">
    <name type="scientific">Pseudopedobacter saltans</name>
    <dbReference type="NCBI Taxonomy" id="151895"/>
    <lineage>
        <taxon>Bacteria</taxon>
        <taxon>Pseudomonadati</taxon>
        <taxon>Bacteroidota</taxon>
        <taxon>Sphingobacteriia</taxon>
        <taxon>Sphingobacteriales</taxon>
        <taxon>Sphingobacteriaceae</taxon>
        <taxon>Pseudopedobacter</taxon>
    </lineage>
</organism>
<dbReference type="NCBIfam" id="NF008623">
    <property type="entry name" value="PRK11609.1"/>
    <property type="match status" value="1"/>
</dbReference>
<dbReference type="GO" id="GO:0019363">
    <property type="term" value="P:pyridine nucleotide biosynthetic process"/>
    <property type="evidence" value="ECO:0007669"/>
    <property type="project" value="UniProtKB-KW"/>
</dbReference>
<dbReference type="PANTHER" id="PTHR11080">
    <property type="entry name" value="PYRAZINAMIDASE/NICOTINAMIDASE"/>
    <property type="match status" value="1"/>
</dbReference>
<dbReference type="SUPFAM" id="SSF52499">
    <property type="entry name" value="Isochorismatase-like hydrolases"/>
    <property type="match status" value="1"/>
</dbReference>
<dbReference type="EC" id="3.5.1.19" evidence="6"/>
<accession>A0A2W5FCG6</accession>
<evidence type="ECO:0000313" key="10">
    <source>
        <dbReference type="Proteomes" id="UP000249645"/>
    </source>
</evidence>
<comment type="caution">
    <text evidence="9">The sequence shown here is derived from an EMBL/GenBank/DDBJ whole genome shotgun (WGS) entry which is preliminary data.</text>
</comment>
<reference evidence="9 10" key="1">
    <citation type="submission" date="2017-11" db="EMBL/GenBank/DDBJ databases">
        <title>Infants hospitalized years apart are colonized by the same room-sourced microbial strains.</title>
        <authorList>
            <person name="Brooks B."/>
            <person name="Olm M.R."/>
            <person name="Firek B.A."/>
            <person name="Baker R."/>
            <person name="Thomas B.C."/>
            <person name="Morowitz M.J."/>
            <person name="Banfield J.F."/>
        </authorList>
    </citation>
    <scope>NUCLEOTIDE SEQUENCE [LARGE SCALE GENOMIC DNA]</scope>
    <source>
        <strain evidence="9">S2_009_000_R2_76</strain>
    </source>
</reference>
<dbReference type="Proteomes" id="UP000249645">
    <property type="component" value="Unassembled WGS sequence"/>
</dbReference>
<dbReference type="InterPro" id="IPR052347">
    <property type="entry name" value="Isochorismatase_Nicotinamidase"/>
</dbReference>
<evidence type="ECO:0000256" key="1">
    <source>
        <dbReference type="ARBA" id="ARBA00006336"/>
    </source>
</evidence>
<name>A0A2W5FCG6_9SPHI</name>
<dbReference type="InterPro" id="IPR000868">
    <property type="entry name" value="Isochorismatase-like_dom"/>
</dbReference>
<evidence type="ECO:0000256" key="2">
    <source>
        <dbReference type="ARBA" id="ARBA00022642"/>
    </source>
</evidence>
<evidence type="ECO:0000256" key="6">
    <source>
        <dbReference type="ARBA" id="ARBA00039017"/>
    </source>
</evidence>
<protein>
    <recommendedName>
        <fullName evidence="6">nicotinamidase</fullName>
        <ecNumber evidence="6">3.5.1.19</ecNumber>
    </recommendedName>
    <alternativeName>
        <fullName evidence="7">Nicotinamide deamidase</fullName>
    </alternativeName>
</protein>
<gene>
    <name evidence="9" type="ORF">DI598_01940</name>
</gene>
<dbReference type="Gene3D" id="3.40.50.850">
    <property type="entry name" value="Isochorismatase-like"/>
    <property type="match status" value="1"/>
</dbReference>
<feature type="non-terminal residue" evidence="9">
    <location>
        <position position="167"/>
    </location>
</feature>
<proteinExistence type="inferred from homology"/>
<comment type="pathway">
    <text evidence="5">Cofactor biosynthesis; nicotinate biosynthesis; nicotinate from nicotinamide: step 1/1.</text>
</comment>
<evidence type="ECO:0000256" key="7">
    <source>
        <dbReference type="ARBA" id="ARBA00043224"/>
    </source>
</evidence>
<dbReference type="PANTHER" id="PTHR11080:SF2">
    <property type="entry name" value="LD05707P"/>
    <property type="match status" value="1"/>
</dbReference>
<dbReference type="GO" id="GO:0046872">
    <property type="term" value="F:metal ion binding"/>
    <property type="evidence" value="ECO:0007669"/>
    <property type="project" value="UniProtKB-KW"/>
</dbReference>
<evidence type="ECO:0000259" key="8">
    <source>
        <dbReference type="Pfam" id="PF00857"/>
    </source>
</evidence>
<sequence>MKALLITDIQNDFLPGGSLAVKEGDLIVPTINDLASQYELVVATQDWHPIDHKSFVSQHIGKKVFDTIDLNGLPQTLWPEHCVQDSWGAQFPASLSLKPIAVIFHKGMNASIDSYSGFYDNAKLSNTGLDGYLKAKGITAVDICGLAADYCVYYTAMDALELGFQST</sequence>
<dbReference type="AlphaFoldDB" id="A0A2W5FCG6"/>